<evidence type="ECO:0008006" key="4">
    <source>
        <dbReference type="Google" id="ProtNLM"/>
    </source>
</evidence>
<feature type="non-terminal residue" evidence="2">
    <location>
        <position position="1"/>
    </location>
</feature>
<comment type="caution">
    <text evidence="2">The sequence shown here is derived from an EMBL/GenBank/DDBJ whole genome shotgun (WGS) entry which is preliminary data.</text>
</comment>
<gene>
    <name evidence="2" type="ORF">A2494_03795</name>
</gene>
<sequence>RESWAVLKQDKEIMLFPIISAIASILVFIVMATVFFFVVLGGSMEQLKEVDPEQGQGVASYVILFAYYLAAFFVASFFQAGMYIIVHARFTGRDLNFSDGINGAMQNINKIFLWSLISATVGIVLQFIANRSKVVGKIVSALLGAAWDILTYFSLPSLVIGQTSIKDSFRDSAGMIRKTWGETIIINLGVGLLFGILMVLGIFVGLTFVIIVQGLFMTVVAIALVIIYLLSLTIISSSLNAIFKLALYEYARTGIVPQGFSPELIQNAVKSGIR</sequence>
<reference evidence="2 3" key="1">
    <citation type="journal article" date="2016" name="Nat. Commun.">
        <title>Thousands of microbial genomes shed light on interconnected biogeochemical processes in an aquifer system.</title>
        <authorList>
            <person name="Anantharaman K."/>
            <person name="Brown C.T."/>
            <person name="Hug L.A."/>
            <person name="Sharon I."/>
            <person name="Castelle C.J."/>
            <person name="Probst A.J."/>
            <person name="Thomas B.C."/>
            <person name="Singh A."/>
            <person name="Wilkins M.J."/>
            <person name="Karaoz U."/>
            <person name="Brodie E.L."/>
            <person name="Williams K.H."/>
            <person name="Hubbard S.S."/>
            <person name="Banfield J.F."/>
        </authorList>
    </citation>
    <scope>NUCLEOTIDE SEQUENCE [LARGE SCALE GENOMIC DNA]</scope>
</reference>
<feature type="transmembrane region" description="Helical" evidence="1">
    <location>
        <begin position="12"/>
        <end position="38"/>
    </location>
</feature>
<dbReference type="AlphaFoldDB" id="A0A1G2E4K4"/>
<dbReference type="InterPro" id="IPR046157">
    <property type="entry name" value="DUF6159"/>
</dbReference>
<proteinExistence type="predicted"/>
<accession>A0A1G2E4K4</accession>
<evidence type="ECO:0000313" key="2">
    <source>
        <dbReference type="EMBL" id="OGZ20695.1"/>
    </source>
</evidence>
<keyword evidence="1" id="KW-0472">Membrane</keyword>
<protein>
    <recommendedName>
        <fullName evidence="4">Glycerophosphoryl diester phosphodiesterase membrane domain-containing protein</fullName>
    </recommendedName>
</protein>
<feature type="transmembrane region" description="Helical" evidence="1">
    <location>
        <begin position="58"/>
        <end position="86"/>
    </location>
</feature>
<dbReference type="Proteomes" id="UP000178106">
    <property type="component" value="Unassembled WGS sequence"/>
</dbReference>
<feature type="transmembrane region" description="Helical" evidence="1">
    <location>
        <begin position="215"/>
        <end position="235"/>
    </location>
</feature>
<dbReference type="Pfam" id="PF19656">
    <property type="entry name" value="DUF6159"/>
    <property type="match status" value="1"/>
</dbReference>
<evidence type="ECO:0000313" key="3">
    <source>
        <dbReference type="Proteomes" id="UP000178106"/>
    </source>
</evidence>
<feature type="transmembrane region" description="Helical" evidence="1">
    <location>
        <begin position="111"/>
        <end position="129"/>
    </location>
</feature>
<feature type="transmembrane region" description="Helical" evidence="1">
    <location>
        <begin position="141"/>
        <end position="163"/>
    </location>
</feature>
<name>A0A1G2E4K4_9BACT</name>
<keyword evidence="1" id="KW-0812">Transmembrane</keyword>
<evidence type="ECO:0000256" key="1">
    <source>
        <dbReference type="SAM" id="Phobius"/>
    </source>
</evidence>
<feature type="transmembrane region" description="Helical" evidence="1">
    <location>
        <begin position="184"/>
        <end position="209"/>
    </location>
</feature>
<dbReference type="EMBL" id="MHLU01000008">
    <property type="protein sequence ID" value="OGZ20695.1"/>
    <property type="molecule type" value="Genomic_DNA"/>
</dbReference>
<organism evidence="2 3">
    <name type="scientific">Candidatus Lloydbacteria bacterium RIFOXYC12_FULL_46_25</name>
    <dbReference type="NCBI Taxonomy" id="1798670"/>
    <lineage>
        <taxon>Bacteria</taxon>
        <taxon>Candidatus Lloydiibacteriota</taxon>
    </lineage>
</organism>
<keyword evidence="1" id="KW-1133">Transmembrane helix</keyword>